<dbReference type="EMBL" id="LAZR01027885">
    <property type="protein sequence ID" value="KKL64311.1"/>
    <property type="molecule type" value="Genomic_DNA"/>
</dbReference>
<name>A0A0F9EDM7_9ZZZZ</name>
<evidence type="ECO:0000313" key="1">
    <source>
        <dbReference type="EMBL" id="KKL64311.1"/>
    </source>
</evidence>
<dbReference type="AlphaFoldDB" id="A0A0F9EDM7"/>
<sequence>MAVEHLTKLNDDGTLFGQSSTDKIGFYGLTTPIVRPAITAVGTTTATTALNETKIDRLYTALRNLGLVDTSG</sequence>
<gene>
    <name evidence="1" type="ORF">LCGC14_2166300</name>
</gene>
<reference evidence="1" key="1">
    <citation type="journal article" date="2015" name="Nature">
        <title>Complex archaea that bridge the gap between prokaryotes and eukaryotes.</title>
        <authorList>
            <person name="Spang A."/>
            <person name="Saw J.H."/>
            <person name="Jorgensen S.L."/>
            <person name="Zaremba-Niedzwiedzka K."/>
            <person name="Martijn J."/>
            <person name="Lind A.E."/>
            <person name="van Eijk R."/>
            <person name="Schleper C."/>
            <person name="Guy L."/>
            <person name="Ettema T.J."/>
        </authorList>
    </citation>
    <scope>NUCLEOTIDE SEQUENCE</scope>
</reference>
<protein>
    <submittedName>
        <fullName evidence="1">Uncharacterized protein</fullName>
    </submittedName>
</protein>
<comment type="caution">
    <text evidence="1">The sequence shown here is derived from an EMBL/GenBank/DDBJ whole genome shotgun (WGS) entry which is preliminary data.</text>
</comment>
<organism evidence="1">
    <name type="scientific">marine sediment metagenome</name>
    <dbReference type="NCBI Taxonomy" id="412755"/>
    <lineage>
        <taxon>unclassified sequences</taxon>
        <taxon>metagenomes</taxon>
        <taxon>ecological metagenomes</taxon>
    </lineage>
</organism>
<proteinExistence type="predicted"/>
<accession>A0A0F9EDM7</accession>